<evidence type="ECO:0000313" key="5">
    <source>
        <dbReference type="EMBL" id="KRU11387.1"/>
    </source>
</evidence>
<dbReference type="InterPro" id="IPR022485">
    <property type="entry name" value="SHCHC_synthase_MenH"/>
</dbReference>
<dbReference type="PATRIC" id="fig|1262449.3.peg.3489"/>
<reference evidence="5 6" key="3">
    <citation type="journal article" name="Genome Announc.">
        <title>Improved Draft Genome Sequence of Clostridium pasteurianum Strain ATCC 6013 (DSM 525) Using a Hybrid Next-Generation Sequencing Approach.</title>
        <authorList>
            <person name="Pyne M.E."/>
            <person name="Utturkar S."/>
            <person name="Brown S.D."/>
            <person name="Moo-Young M."/>
            <person name="Chung D.A."/>
            <person name="Chou C.P."/>
        </authorList>
    </citation>
    <scope>NUCLEOTIDE SEQUENCE [LARGE SCALE GENOMIC DNA]</scope>
    <source>
        <strain evidence="5 6">ATCC 6013</strain>
    </source>
</reference>
<proteinExistence type="inferred from homology"/>
<protein>
    <recommendedName>
        <fullName evidence="2">Putative 2-succinyl-6-hydroxy-2,4-cyclohexadiene-1-carboxylate synthase</fullName>
        <shortName evidence="2">SHCHC synthase</shortName>
        <ecNumber evidence="2">4.2.99.20</ecNumber>
    </recommendedName>
</protein>
<dbReference type="GO" id="GO:0009234">
    <property type="term" value="P:menaquinone biosynthetic process"/>
    <property type="evidence" value="ECO:0007669"/>
    <property type="project" value="UniProtKB-UniRule"/>
</dbReference>
<feature type="domain" description="AB hydrolase-1" evidence="3">
    <location>
        <begin position="19"/>
        <end position="116"/>
    </location>
</feature>
<dbReference type="UniPathway" id="UPA01057">
    <property type="reaction ID" value="UER00900"/>
</dbReference>
<dbReference type="RefSeq" id="WP_003447411.1">
    <property type="nucleotide sequence ID" value="NZ_ANZB01000015.1"/>
</dbReference>
<dbReference type="PANTHER" id="PTHR43798:SF20">
    <property type="entry name" value="2-SUCCINYL-6-HYDROXY-2,4-CYCLOHEXADIENE-1-CARBOXYLATE SYNTHASE-RELATED"/>
    <property type="match status" value="1"/>
</dbReference>
<name>A0A0H3JAJ7_CLOPA</name>
<dbReference type="GeneID" id="93074681"/>
<evidence type="ECO:0000256" key="1">
    <source>
        <dbReference type="ARBA" id="ARBA00022428"/>
    </source>
</evidence>
<dbReference type="SUPFAM" id="SSF53474">
    <property type="entry name" value="alpha/beta-Hydrolases"/>
    <property type="match status" value="1"/>
</dbReference>
<dbReference type="UniPathway" id="UPA00079"/>
<evidence type="ECO:0000313" key="6">
    <source>
        <dbReference type="Proteomes" id="UP000028042"/>
    </source>
</evidence>
<dbReference type="Pfam" id="PF00561">
    <property type="entry name" value="Abhydrolase_1"/>
    <property type="match status" value="1"/>
</dbReference>
<comment type="catalytic activity">
    <reaction evidence="2">
        <text>5-enolpyruvoyl-6-hydroxy-2-succinyl-cyclohex-3-ene-1-carboxylate = (1R,6R)-6-hydroxy-2-succinyl-cyclohexa-2,4-diene-1-carboxylate + pyruvate</text>
        <dbReference type="Rhea" id="RHEA:25597"/>
        <dbReference type="ChEBI" id="CHEBI:15361"/>
        <dbReference type="ChEBI" id="CHEBI:58689"/>
        <dbReference type="ChEBI" id="CHEBI:58818"/>
        <dbReference type="EC" id="4.2.99.20"/>
    </reaction>
</comment>
<keyword evidence="2 4" id="KW-0456">Lyase</keyword>
<dbReference type="PRINTS" id="PR00111">
    <property type="entry name" value="ABHYDROLASE"/>
</dbReference>
<evidence type="ECO:0000259" key="3">
    <source>
        <dbReference type="Pfam" id="PF00561"/>
    </source>
</evidence>
<dbReference type="InterPro" id="IPR029058">
    <property type="entry name" value="AB_hydrolase_fold"/>
</dbReference>
<dbReference type="AlphaFoldDB" id="A0A0H3JAJ7"/>
<organism evidence="4 7">
    <name type="scientific">Clostridium pasteurianum DSM 525 = ATCC 6013</name>
    <dbReference type="NCBI Taxonomy" id="1262449"/>
    <lineage>
        <taxon>Bacteria</taxon>
        <taxon>Bacillati</taxon>
        <taxon>Bacillota</taxon>
        <taxon>Clostridia</taxon>
        <taxon>Eubacteriales</taxon>
        <taxon>Clostridiaceae</taxon>
        <taxon>Clostridium</taxon>
    </lineage>
</organism>
<dbReference type="eggNOG" id="COG2267">
    <property type="taxonomic scope" value="Bacteria"/>
</dbReference>
<sequence>MIIEIENIKYHFEIKGEGKPIVCLHGFSENLSTWNLLELKGHQLILIDFIGHGESDKPYLRKYYSLKVIIKHLNKLIYQLNLKKYSMLGYSMGGRIALAYAVAYSQEIDKLILESSSYGEAGFINRFKRRRRDLNLAKNILKNGIEWFDEYWSNLSIFQSQRKLQKHTIDEIRKRRLSNRTYALSNTLLCTGQGKFPCMKSHISKLSMSLLYISGEYDKKYKHIGENFKEFNANIKHETMKGVGHNAHIEAPDAFIEVLSKFL</sequence>
<keyword evidence="1 2" id="KW-0474">Menaquinone biosynthesis</keyword>
<dbReference type="GO" id="GO:0070205">
    <property type="term" value="F:2-succinyl-6-hydroxy-2,4-cyclohexadiene-1-carboxylate synthase activity"/>
    <property type="evidence" value="ECO:0007669"/>
    <property type="project" value="UniProtKB-UniRule"/>
</dbReference>
<dbReference type="PANTHER" id="PTHR43798">
    <property type="entry name" value="MONOACYLGLYCEROL LIPASE"/>
    <property type="match status" value="1"/>
</dbReference>
<reference evidence="4 7" key="1">
    <citation type="journal article" date="2015" name="Genome Announc.">
        <title>Complete Genome Sequence of the Nitrogen-Fixing and Solvent-Producing Clostridium pasteurianum DSM 525.</title>
        <authorList>
            <person name="Poehlein A."/>
            <person name="Grosse-Honebrink A."/>
            <person name="Zhang Y."/>
            <person name="Minton N.P."/>
            <person name="Daniel R."/>
        </authorList>
    </citation>
    <scope>NUCLEOTIDE SEQUENCE [LARGE SCALE GENOMIC DNA]</scope>
    <source>
        <strain evidence="4">DSM 525</strain>
        <strain evidence="7">DSM 525 / ATCC 6013</strain>
    </source>
</reference>
<dbReference type="EMBL" id="CP009268">
    <property type="protein sequence ID" value="AJA52603.1"/>
    <property type="molecule type" value="Genomic_DNA"/>
</dbReference>
<dbReference type="HAMAP" id="MF_01660">
    <property type="entry name" value="MenH"/>
    <property type="match status" value="1"/>
</dbReference>
<comment type="pathway">
    <text evidence="2">Quinol/quinone metabolism; 1,4-dihydroxy-2-naphthoate biosynthesis; 1,4-dihydroxy-2-naphthoate from chorismate: step 3/7.</text>
</comment>
<evidence type="ECO:0000313" key="7">
    <source>
        <dbReference type="Proteomes" id="UP000030905"/>
    </source>
</evidence>
<reference evidence="5" key="2">
    <citation type="submission" date="2015-10" db="EMBL/GenBank/DDBJ databases">
        <title>Improved Draft Genome Sequence of Clostridium pasteurianum Strain ATCC 6013 (DSM 525) Using a Hybrid Next-Generation Sequencing Approach.</title>
        <authorList>
            <person name="Pyne M.E."/>
            <person name="Utturkar S.M."/>
            <person name="Brown S.D."/>
            <person name="Moo-Young M."/>
            <person name="Chung D.A."/>
            <person name="Chou P.C."/>
        </authorList>
    </citation>
    <scope>NUCLEOTIDE SEQUENCE</scope>
    <source>
        <strain evidence="5">ATCC 6013</strain>
    </source>
</reference>
<dbReference type="InterPro" id="IPR000073">
    <property type="entry name" value="AB_hydrolase_1"/>
</dbReference>
<comment type="subunit">
    <text evidence="2">Monomer.</text>
</comment>
<accession>A0A0H3JAJ7</accession>
<dbReference type="Gene3D" id="3.40.50.1820">
    <property type="entry name" value="alpha/beta hydrolase"/>
    <property type="match status" value="1"/>
</dbReference>
<dbReference type="Proteomes" id="UP000030905">
    <property type="component" value="Chromosome"/>
</dbReference>
<dbReference type="GO" id="GO:0016020">
    <property type="term" value="C:membrane"/>
    <property type="evidence" value="ECO:0007669"/>
    <property type="project" value="TreeGrafter"/>
</dbReference>
<evidence type="ECO:0000313" key="4">
    <source>
        <dbReference type="EMBL" id="AJA52603.1"/>
    </source>
</evidence>
<comment type="function">
    <text evidence="2">Catalyzes a proton abstraction reaction that results in 2,5-elimination of pyruvate from 2-succinyl-5-enolpyruvyl-6-hydroxy-3-cyclohexene-1-carboxylate (SEPHCHC) and the formation of 2-succinyl-6-hydroxy-2,4-cyclohexadiene-1-carboxylate (SHCHC).</text>
</comment>
<evidence type="ECO:0000256" key="2">
    <source>
        <dbReference type="HAMAP-Rule" id="MF_01660"/>
    </source>
</evidence>
<keyword evidence="7" id="KW-1185">Reference proteome</keyword>
<gene>
    <name evidence="2" type="primary">menH</name>
    <name evidence="4" type="ORF">CLPA_c25460</name>
    <name evidence="5" type="ORF">CP6013_00634</name>
</gene>
<comment type="pathway">
    <text evidence="2">Quinol/quinone metabolism; menaquinone biosynthesis.</text>
</comment>
<dbReference type="EMBL" id="JPGY02000001">
    <property type="protein sequence ID" value="KRU11387.1"/>
    <property type="molecule type" value="Genomic_DNA"/>
</dbReference>
<comment type="similarity">
    <text evidence="2">Belongs to the AB hydrolase superfamily. MenH family.</text>
</comment>
<dbReference type="NCBIfam" id="TIGR03695">
    <property type="entry name" value="menH_SHCHC"/>
    <property type="match status" value="1"/>
</dbReference>
<dbReference type="KEGG" id="cpae:CPAST_c25460"/>
<dbReference type="Proteomes" id="UP000028042">
    <property type="component" value="Unassembled WGS sequence"/>
</dbReference>
<dbReference type="EC" id="4.2.99.20" evidence="2"/>
<dbReference type="KEGG" id="cpat:CLPA_c25460"/>
<dbReference type="InterPro" id="IPR050266">
    <property type="entry name" value="AB_hydrolase_sf"/>
</dbReference>